<dbReference type="GO" id="GO:0005524">
    <property type="term" value="F:ATP binding"/>
    <property type="evidence" value="ECO:0007669"/>
    <property type="project" value="UniProtKB-KW"/>
</dbReference>
<keyword evidence="2" id="KW-0547">Nucleotide-binding</keyword>
<dbReference type="InterPro" id="IPR014001">
    <property type="entry name" value="Helicase_ATP-bd"/>
</dbReference>
<keyword evidence="6" id="KW-0694">RNA-binding</keyword>
<organism evidence="11 12">
    <name type="scientific">Macrostomum lignano</name>
    <dbReference type="NCBI Taxonomy" id="282301"/>
    <lineage>
        <taxon>Eukaryota</taxon>
        <taxon>Metazoa</taxon>
        <taxon>Spiralia</taxon>
        <taxon>Lophotrochozoa</taxon>
        <taxon>Platyhelminthes</taxon>
        <taxon>Rhabditophora</taxon>
        <taxon>Macrostomorpha</taxon>
        <taxon>Macrostomida</taxon>
        <taxon>Macrostomidae</taxon>
        <taxon>Macrostomum</taxon>
    </lineage>
</organism>
<dbReference type="InterPro" id="IPR001650">
    <property type="entry name" value="Helicase_C-like"/>
</dbReference>
<dbReference type="SMART" id="SM00490">
    <property type="entry name" value="HELICc"/>
    <property type="match status" value="1"/>
</dbReference>
<evidence type="ECO:0000256" key="4">
    <source>
        <dbReference type="ARBA" id="ARBA00022806"/>
    </source>
</evidence>
<dbReference type="Gene3D" id="3.40.50.300">
    <property type="entry name" value="P-loop containing nucleotide triphosphate hydrolases"/>
    <property type="match status" value="2"/>
</dbReference>
<feature type="compositionally biased region" description="Low complexity" evidence="8">
    <location>
        <begin position="1010"/>
        <end position="1021"/>
    </location>
</feature>
<dbReference type="GO" id="GO:0003723">
    <property type="term" value="F:RNA binding"/>
    <property type="evidence" value="ECO:0007669"/>
    <property type="project" value="UniProtKB-KW"/>
</dbReference>
<feature type="compositionally biased region" description="Basic and acidic residues" evidence="8">
    <location>
        <begin position="1076"/>
        <end position="1105"/>
    </location>
</feature>
<evidence type="ECO:0000256" key="6">
    <source>
        <dbReference type="ARBA" id="ARBA00022884"/>
    </source>
</evidence>
<dbReference type="PROSITE" id="PS00039">
    <property type="entry name" value="DEAD_ATP_HELICASE"/>
    <property type="match status" value="1"/>
</dbReference>
<evidence type="ECO:0000256" key="2">
    <source>
        <dbReference type="ARBA" id="ARBA00022741"/>
    </source>
</evidence>
<dbReference type="EC" id="3.6.4.13" evidence="1"/>
<sequence>KTATFAIAILQTINTEIRDVQALVLAPTRELAQQIQKVVLSLGDYMGAKCHACIGGTKVKEDEAQFDSGVQVVVGTPGRVFDMTNRGILRTKHIKMFVLDEADEMLGRGFKEQIYEVFRLMPEEVQVVLLSATMPADVLEVTNKFMRNPIKILVKKEELTLEGIRQFYIDVERDDWKLDTLCDLYETLTIAQAVIFCNTRRKVEWLAEKMGARDFTVSFMHGEMEQAVRDRIMREFRSGSSRVLITTDLLARGIDVQQVSLVINYDLPTNRENYIHRIGRGGRFGRKGVAINFITTDDQRTLHDLETYYNTSIEEMPMDVTCSATARLCQRAARSTGMAKMLSSTSRAQDRATADRLPEHSVTTVSRTLDRPLQRPIRVRILDSRLLRVAASSVSRAVRFDNATFSSASLAVTSTVKFITSRLFCKVRKCRFISLRLPFRAGLSAKCWIKMARLSDGFLSSRIRTMACRSPNSSGNRSPMASSGLDSSAMLAEKSCVSMMLANSGRTARMLSTSDGISVLASRSPTSLLTISRPIWNIVALEFLQSRSNTPSRPFGSIDCVSGTGNSIFSASSRCTTGHRSSSIIRSSCLSTTAVLAGKVNVQQGEAAGKQQSKARAQRAHHADHRVGLHQPHAAVHLAKMAQLPGRLVLLLPGQGFRVILHDAGEAPQRRRPRLLLPGRLFEACRGTLTAHLATIAGGLPAVALIVEVHQQDADDGNAGQGEAEGDHNHRRDYLQDSVTSVEGADKGLALRHVDHLRAQLLRSGHGAFELLGDLVDQRVKQVRDLVADKAQAACEQRLGRVHLRAASTSVTLSLKILSSRVTMVTLLSESIRRESKPMYSRPMYRLTPSQRATGTPFVGDPAHTSATLARRSSRVRLIIVVKEFSGLSTLSRELLMAFMLARRSFTKLRNLSKLFNSGEIGRQQVEIAVGDPIHQVQDGGKGLIADLQDAGVGADLLHCRVNGYGDTAATAAAVRGLLLPLEQPAEPVAAAVVPVDAQSRRADGEYRNQQPQPQGHQLLPTSAPPPTAGLCRGQGQRVRRRRRRRIADGVLVGWWRQPFAVSVRRARQPALPGGEHCDADQSDQGDQHPDSRANKLRDLRRRPAEVPVGQGDADRRPRGRSCLTVAAAEPAAGVSVSSTEP</sequence>
<evidence type="ECO:0000259" key="10">
    <source>
        <dbReference type="PROSITE" id="PS51194"/>
    </source>
</evidence>
<dbReference type="PANTHER" id="PTHR47958">
    <property type="entry name" value="ATP-DEPENDENT RNA HELICASE DBP3"/>
    <property type="match status" value="1"/>
</dbReference>
<evidence type="ECO:0000313" key="12">
    <source>
        <dbReference type="WBParaSite" id="maker-uti_cns_0005300-snap-gene-0.2-mRNA-1"/>
    </source>
</evidence>
<feature type="region of interest" description="Disordered" evidence="8">
    <location>
        <begin position="340"/>
        <end position="361"/>
    </location>
</feature>
<dbReference type="AlphaFoldDB" id="A0A1I8HBW2"/>
<dbReference type="SUPFAM" id="SSF52540">
    <property type="entry name" value="P-loop containing nucleoside triphosphate hydrolases"/>
    <property type="match status" value="1"/>
</dbReference>
<dbReference type="CDD" id="cd18787">
    <property type="entry name" value="SF2_C_DEAD"/>
    <property type="match status" value="1"/>
</dbReference>
<keyword evidence="3" id="KW-0378">Hydrolase</keyword>
<dbReference type="InterPro" id="IPR000629">
    <property type="entry name" value="RNA-helicase_DEAD-box_CS"/>
</dbReference>
<dbReference type="FunFam" id="3.40.50.300:FF:000031">
    <property type="entry name" value="Eukaryotic initiation factor 4A-III"/>
    <property type="match status" value="1"/>
</dbReference>
<keyword evidence="11" id="KW-1185">Reference proteome</keyword>
<dbReference type="InterPro" id="IPR011545">
    <property type="entry name" value="DEAD/DEAH_box_helicase_dom"/>
</dbReference>
<evidence type="ECO:0000313" key="11">
    <source>
        <dbReference type="Proteomes" id="UP000095280"/>
    </source>
</evidence>
<feature type="compositionally biased region" description="Basic and acidic residues" evidence="8">
    <location>
        <begin position="348"/>
        <end position="359"/>
    </location>
</feature>
<evidence type="ECO:0000259" key="9">
    <source>
        <dbReference type="PROSITE" id="PS51192"/>
    </source>
</evidence>
<feature type="domain" description="Helicase ATP-binding" evidence="9">
    <location>
        <begin position="1"/>
        <end position="152"/>
    </location>
</feature>
<dbReference type="PROSITE" id="PS51192">
    <property type="entry name" value="HELICASE_ATP_BIND_1"/>
    <property type="match status" value="1"/>
</dbReference>
<dbReference type="Proteomes" id="UP000095280">
    <property type="component" value="Unplaced"/>
</dbReference>
<evidence type="ECO:0000256" key="8">
    <source>
        <dbReference type="SAM" id="MobiDB-lite"/>
    </source>
</evidence>
<proteinExistence type="predicted"/>
<dbReference type="Pfam" id="PF00270">
    <property type="entry name" value="DEAD"/>
    <property type="match status" value="1"/>
</dbReference>
<dbReference type="WBParaSite" id="maker-uti_cns_0005300-snap-gene-0.2-mRNA-1">
    <property type="protein sequence ID" value="maker-uti_cns_0005300-snap-gene-0.2-mRNA-1"/>
    <property type="gene ID" value="maker-uti_cns_0005300-snap-gene-0.2"/>
</dbReference>
<dbReference type="Pfam" id="PF00271">
    <property type="entry name" value="Helicase_C"/>
    <property type="match status" value="1"/>
</dbReference>
<reference evidence="12" key="1">
    <citation type="submission" date="2016-11" db="UniProtKB">
        <authorList>
            <consortium name="WormBaseParasite"/>
        </authorList>
    </citation>
    <scope>IDENTIFICATION</scope>
</reference>
<dbReference type="GO" id="GO:0016787">
    <property type="term" value="F:hydrolase activity"/>
    <property type="evidence" value="ECO:0007669"/>
    <property type="project" value="UniProtKB-KW"/>
</dbReference>
<dbReference type="PROSITE" id="PS51194">
    <property type="entry name" value="HELICASE_CTER"/>
    <property type="match status" value="1"/>
</dbReference>
<dbReference type="InterPro" id="IPR027417">
    <property type="entry name" value="P-loop_NTPase"/>
</dbReference>
<comment type="catalytic activity">
    <reaction evidence="7">
        <text>ATP + H2O = ADP + phosphate + H(+)</text>
        <dbReference type="Rhea" id="RHEA:13065"/>
        <dbReference type="ChEBI" id="CHEBI:15377"/>
        <dbReference type="ChEBI" id="CHEBI:15378"/>
        <dbReference type="ChEBI" id="CHEBI:30616"/>
        <dbReference type="ChEBI" id="CHEBI:43474"/>
        <dbReference type="ChEBI" id="CHEBI:456216"/>
        <dbReference type="EC" id="3.6.4.13"/>
    </reaction>
</comment>
<evidence type="ECO:0000256" key="7">
    <source>
        <dbReference type="ARBA" id="ARBA00047984"/>
    </source>
</evidence>
<evidence type="ECO:0000256" key="3">
    <source>
        <dbReference type="ARBA" id="ARBA00022801"/>
    </source>
</evidence>
<feature type="domain" description="Helicase C-terminal" evidence="10">
    <location>
        <begin position="163"/>
        <end position="324"/>
    </location>
</feature>
<name>A0A1I8HBW2_9PLAT</name>
<accession>A0A1I8HBW2</accession>
<protein>
    <recommendedName>
        <fullName evidence="1">RNA helicase</fullName>
        <ecNumber evidence="1">3.6.4.13</ecNumber>
    </recommendedName>
</protein>
<dbReference type="GO" id="GO:0003724">
    <property type="term" value="F:RNA helicase activity"/>
    <property type="evidence" value="ECO:0007669"/>
    <property type="project" value="UniProtKB-EC"/>
</dbReference>
<dbReference type="SMART" id="SM00487">
    <property type="entry name" value="DEXDc"/>
    <property type="match status" value="1"/>
</dbReference>
<evidence type="ECO:0000256" key="1">
    <source>
        <dbReference type="ARBA" id="ARBA00012552"/>
    </source>
</evidence>
<keyword evidence="5" id="KW-0067">ATP-binding</keyword>
<feature type="region of interest" description="Disordered" evidence="8">
    <location>
        <begin position="1067"/>
        <end position="1142"/>
    </location>
</feature>
<feature type="region of interest" description="Disordered" evidence="8">
    <location>
        <begin position="1004"/>
        <end position="1043"/>
    </location>
</feature>
<keyword evidence="4" id="KW-0347">Helicase</keyword>
<evidence type="ECO:0000256" key="5">
    <source>
        <dbReference type="ARBA" id="ARBA00022840"/>
    </source>
</evidence>